<keyword evidence="12" id="KW-0732">Signal</keyword>
<evidence type="ECO:0000256" key="12">
    <source>
        <dbReference type="SAM" id="SignalP"/>
    </source>
</evidence>
<comment type="pathway">
    <text evidence="1">Carbohydrate degradation; glycolysis; D-glyceraldehyde 3-phosphate and glycerone phosphate from D-glucose: step 1/4.</text>
</comment>
<protein>
    <recommendedName>
        <fullName evidence="11">Phosphotransferase</fullName>
        <ecNumber evidence="11">2.7.1.-</ecNumber>
    </recommendedName>
</protein>
<dbReference type="CDD" id="cd24018">
    <property type="entry name" value="ASKHA_NBD_HK_fungi"/>
    <property type="match status" value="1"/>
</dbReference>
<evidence type="ECO:0000256" key="8">
    <source>
        <dbReference type="ARBA" id="ARBA00023152"/>
    </source>
</evidence>
<evidence type="ECO:0000256" key="11">
    <source>
        <dbReference type="RuleBase" id="RU362007"/>
    </source>
</evidence>
<comment type="caution">
    <text evidence="15">The sequence shown here is derived from an EMBL/GenBank/DDBJ whole genome shotgun (WGS) entry which is preliminary data.</text>
</comment>
<evidence type="ECO:0000256" key="6">
    <source>
        <dbReference type="ARBA" id="ARBA00022777"/>
    </source>
</evidence>
<accession>A0ABQ8FH67</accession>
<evidence type="ECO:0000256" key="1">
    <source>
        <dbReference type="ARBA" id="ARBA00004888"/>
    </source>
</evidence>
<dbReference type="Gene3D" id="3.30.420.40">
    <property type="match status" value="1"/>
</dbReference>
<dbReference type="Proteomes" id="UP001648503">
    <property type="component" value="Unassembled WGS sequence"/>
</dbReference>
<organism evidence="15 16">
    <name type="scientific">Batrachochytrium salamandrivorans</name>
    <dbReference type="NCBI Taxonomy" id="1357716"/>
    <lineage>
        <taxon>Eukaryota</taxon>
        <taxon>Fungi</taxon>
        <taxon>Fungi incertae sedis</taxon>
        <taxon>Chytridiomycota</taxon>
        <taxon>Chytridiomycota incertae sedis</taxon>
        <taxon>Chytridiomycetes</taxon>
        <taxon>Rhizophydiales</taxon>
        <taxon>Rhizophydiales incertae sedis</taxon>
        <taxon>Batrachochytrium</taxon>
    </lineage>
</organism>
<evidence type="ECO:0000256" key="3">
    <source>
        <dbReference type="ARBA" id="ARBA00009225"/>
    </source>
</evidence>
<keyword evidence="4 11" id="KW-0808">Transferase</keyword>
<dbReference type="InterPro" id="IPR043129">
    <property type="entry name" value="ATPase_NBD"/>
</dbReference>
<sequence>MILNPVFAIGLASGISLSIAFQQLLALQPPTSRNSHRRRTTSATPTKLSISNASLLTNSRGELDSGFESADSSMAGMCSGDVFESLSRELGLSTHSLTLISAAMTKALKKGLLCDGQGLPMIPSHVVGLPKGSETGAVLALDLGGSNFRVCMVTLDGHGSARTIQRKFVLSDAVKTQTGTVLFDFLAKCIAEFMDENKKVLEIHSQDETTTESKVYNLGFTFSFPVKQTAVNEGSLMYWNKGFTSNGVVGRDVVGLLQESLNRLGIKVRVTALVNDTVGTLVAHAYSRPQTRLGVIFGTGTNAAYVEKLSEIGKWNGPASQTGEMIVNTEWGAFNSPCLPVSKYDRMVDAHTNNPKTQVFEKMISGLYLGEIARYVLVDLIEDGELFAGVLSKQLSTPYAFETSFMSRIERDHSLELLDVKQLLADLLSVRNTTLKDRQLIKHVCELVGTRAARLSAAGIASIVIKANLLSGCIVAIDGSLFGQYPHFGSRMRDALREILGVNGDNIILEKTHDGSGLGAALIAALH</sequence>
<comment type="similarity">
    <text evidence="3 11">Belongs to the hexokinase family.</text>
</comment>
<evidence type="ECO:0000313" key="15">
    <source>
        <dbReference type="EMBL" id="KAH6598223.1"/>
    </source>
</evidence>
<keyword evidence="16" id="KW-1185">Reference proteome</keyword>
<comment type="catalytic activity">
    <reaction evidence="10">
        <text>D-fructose + ATP = D-fructose 6-phosphate + ADP + H(+)</text>
        <dbReference type="Rhea" id="RHEA:16125"/>
        <dbReference type="ChEBI" id="CHEBI:15378"/>
        <dbReference type="ChEBI" id="CHEBI:30616"/>
        <dbReference type="ChEBI" id="CHEBI:37721"/>
        <dbReference type="ChEBI" id="CHEBI:61527"/>
        <dbReference type="ChEBI" id="CHEBI:456216"/>
        <dbReference type="EC" id="2.7.1.1"/>
    </reaction>
    <physiologicalReaction direction="left-to-right" evidence="10">
        <dbReference type="Rhea" id="RHEA:16126"/>
    </physiologicalReaction>
</comment>
<dbReference type="Pfam" id="PF03727">
    <property type="entry name" value="Hexokinase_2"/>
    <property type="match status" value="1"/>
</dbReference>
<dbReference type="EMBL" id="JAFCIX010000114">
    <property type="protein sequence ID" value="KAH6598223.1"/>
    <property type="molecule type" value="Genomic_DNA"/>
</dbReference>
<proteinExistence type="inferred from homology"/>
<evidence type="ECO:0000259" key="14">
    <source>
        <dbReference type="Pfam" id="PF03727"/>
    </source>
</evidence>
<comment type="catalytic activity">
    <reaction evidence="9">
        <text>a D-hexose + ATP = a D-hexose 6-phosphate + ADP + H(+)</text>
        <dbReference type="Rhea" id="RHEA:22740"/>
        <dbReference type="ChEBI" id="CHEBI:4194"/>
        <dbReference type="ChEBI" id="CHEBI:15378"/>
        <dbReference type="ChEBI" id="CHEBI:30616"/>
        <dbReference type="ChEBI" id="CHEBI:229467"/>
        <dbReference type="ChEBI" id="CHEBI:456216"/>
        <dbReference type="EC" id="2.7.1.1"/>
    </reaction>
    <physiologicalReaction direction="left-to-right" evidence="9">
        <dbReference type="Rhea" id="RHEA:22741"/>
    </physiologicalReaction>
</comment>
<gene>
    <name evidence="15" type="ORF">BASA50_003838</name>
</gene>
<evidence type="ECO:0000256" key="7">
    <source>
        <dbReference type="ARBA" id="ARBA00022840"/>
    </source>
</evidence>
<dbReference type="InterPro" id="IPR001312">
    <property type="entry name" value="Hexokinase"/>
</dbReference>
<comment type="pathway">
    <text evidence="2">Carbohydrate metabolism; hexose metabolism.</text>
</comment>
<dbReference type="InterPro" id="IPR022673">
    <property type="entry name" value="Hexokinase_C"/>
</dbReference>
<feature type="domain" description="Hexokinase C-terminal" evidence="14">
    <location>
        <begin position="292"/>
        <end position="526"/>
    </location>
</feature>
<evidence type="ECO:0000256" key="2">
    <source>
        <dbReference type="ARBA" id="ARBA00005028"/>
    </source>
</evidence>
<evidence type="ECO:0000256" key="10">
    <source>
        <dbReference type="ARBA" id="ARBA00047905"/>
    </source>
</evidence>
<keyword evidence="7 11" id="KW-0067">ATP-binding</keyword>
<reference evidence="15 16" key="1">
    <citation type="submission" date="2021-02" db="EMBL/GenBank/DDBJ databases">
        <title>Variation within the Batrachochytrium salamandrivorans European outbreak.</title>
        <authorList>
            <person name="Kelly M."/>
            <person name="Pasmans F."/>
            <person name="Shea T.P."/>
            <person name="Munoz J.F."/>
            <person name="Carranza S."/>
            <person name="Cuomo C.A."/>
            <person name="Martel A."/>
        </authorList>
    </citation>
    <scope>NUCLEOTIDE SEQUENCE [LARGE SCALE GENOMIC DNA]</scope>
    <source>
        <strain evidence="15 16">AMFP18/2</strain>
    </source>
</reference>
<keyword evidence="8 11" id="KW-0324">Glycolysis</keyword>
<keyword evidence="6 11" id="KW-0418">Kinase</keyword>
<keyword evidence="5 11" id="KW-0547">Nucleotide-binding</keyword>
<feature type="signal peptide" evidence="12">
    <location>
        <begin position="1"/>
        <end position="26"/>
    </location>
</feature>
<dbReference type="SUPFAM" id="SSF53067">
    <property type="entry name" value="Actin-like ATPase domain"/>
    <property type="match status" value="2"/>
</dbReference>
<name>A0ABQ8FH67_9FUNG</name>
<evidence type="ECO:0000256" key="9">
    <source>
        <dbReference type="ARBA" id="ARBA00044613"/>
    </source>
</evidence>
<feature type="chain" id="PRO_5046890546" description="Phosphotransferase" evidence="12">
    <location>
        <begin position="27"/>
        <end position="527"/>
    </location>
</feature>
<feature type="domain" description="Hexokinase N-terminal" evidence="13">
    <location>
        <begin position="84"/>
        <end position="286"/>
    </location>
</feature>
<dbReference type="PANTHER" id="PTHR19443:SF16">
    <property type="entry name" value="HEXOKINASE TYPE 1-RELATED"/>
    <property type="match status" value="1"/>
</dbReference>
<dbReference type="InterPro" id="IPR022672">
    <property type="entry name" value="Hexokinase_N"/>
</dbReference>
<dbReference type="Gene3D" id="3.40.367.20">
    <property type="match status" value="1"/>
</dbReference>
<evidence type="ECO:0000256" key="4">
    <source>
        <dbReference type="ARBA" id="ARBA00022679"/>
    </source>
</evidence>
<dbReference type="EC" id="2.7.1.-" evidence="11"/>
<dbReference type="PRINTS" id="PR00475">
    <property type="entry name" value="HEXOKINASE"/>
</dbReference>
<evidence type="ECO:0000313" key="16">
    <source>
        <dbReference type="Proteomes" id="UP001648503"/>
    </source>
</evidence>
<dbReference type="PANTHER" id="PTHR19443">
    <property type="entry name" value="HEXOKINASE"/>
    <property type="match status" value="1"/>
</dbReference>
<evidence type="ECO:0000256" key="5">
    <source>
        <dbReference type="ARBA" id="ARBA00022741"/>
    </source>
</evidence>
<evidence type="ECO:0000259" key="13">
    <source>
        <dbReference type="Pfam" id="PF00349"/>
    </source>
</evidence>
<dbReference type="PROSITE" id="PS51748">
    <property type="entry name" value="HEXOKINASE_2"/>
    <property type="match status" value="1"/>
</dbReference>
<dbReference type="Pfam" id="PF00349">
    <property type="entry name" value="Hexokinase_1"/>
    <property type="match status" value="1"/>
</dbReference>